<dbReference type="EMBL" id="GL988041">
    <property type="protein sequence ID" value="EGS21076.1"/>
    <property type="molecule type" value="Genomic_DNA"/>
</dbReference>
<feature type="region of interest" description="Disordered" evidence="1">
    <location>
        <begin position="141"/>
        <end position="163"/>
    </location>
</feature>
<dbReference type="GO" id="GO:0042147">
    <property type="term" value="P:retrograde transport, endosome to Golgi"/>
    <property type="evidence" value="ECO:0007669"/>
    <property type="project" value="TreeGrafter"/>
</dbReference>
<keyword evidence="4" id="KW-1185">Reference proteome</keyword>
<evidence type="ECO:0000259" key="2">
    <source>
        <dbReference type="Pfam" id="PF01266"/>
    </source>
</evidence>
<dbReference type="Pfam" id="PF01266">
    <property type="entry name" value="DAO"/>
    <property type="match status" value="1"/>
</dbReference>
<dbReference type="GO" id="GO:0005770">
    <property type="term" value="C:late endosome"/>
    <property type="evidence" value="ECO:0007669"/>
    <property type="project" value="TreeGrafter"/>
</dbReference>
<dbReference type="InterPro" id="IPR036188">
    <property type="entry name" value="FAD/NAD-bd_sf"/>
</dbReference>
<dbReference type="SUPFAM" id="SSF51905">
    <property type="entry name" value="FAD/NAD(P)-binding domain"/>
    <property type="match status" value="1"/>
</dbReference>
<accession>G0S829</accession>
<dbReference type="InterPro" id="IPR006076">
    <property type="entry name" value="FAD-dep_OxRdtase"/>
</dbReference>
<dbReference type="KEGG" id="cthr:CTHT_0029170"/>
<evidence type="ECO:0000313" key="3">
    <source>
        <dbReference type="EMBL" id="EGS21076.1"/>
    </source>
</evidence>
<organism evidence="4">
    <name type="scientific">Chaetomium thermophilum (strain DSM 1495 / CBS 144.50 / IMI 039719)</name>
    <name type="common">Thermochaetoides thermophila</name>
    <dbReference type="NCBI Taxonomy" id="759272"/>
    <lineage>
        <taxon>Eukaryota</taxon>
        <taxon>Fungi</taxon>
        <taxon>Dikarya</taxon>
        <taxon>Ascomycota</taxon>
        <taxon>Pezizomycotina</taxon>
        <taxon>Sordariomycetes</taxon>
        <taxon>Sordariomycetidae</taxon>
        <taxon>Sordariales</taxon>
        <taxon>Chaetomiaceae</taxon>
        <taxon>Thermochaetoides</taxon>
    </lineage>
</organism>
<dbReference type="HOGENOM" id="CLU_007884_14_0_1"/>
<dbReference type="GeneID" id="18256955"/>
<dbReference type="PANTHER" id="PTHR13847">
    <property type="entry name" value="SARCOSINE DEHYDROGENASE-RELATED"/>
    <property type="match status" value="1"/>
</dbReference>
<dbReference type="AlphaFoldDB" id="G0S829"/>
<dbReference type="eggNOG" id="KOG2852">
    <property type="taxonomic scope" value="Eukaryota"/>
</dbReference>
<gene>
    <name evidence="3" type="ORF">CTHT_0029170</name>
</gene>
<dbReference type="OMA" id="NPAHDGI"/>
<dbReference type="Gene3D" id="3.30.9.10">
    <property type="entry name" value="D-Amino Acid Oxidase, subunit A, domain 2"/>
    <property type="match status" value="1"/>
</dbReference>
<feature type="domain" description="FAD dependent oxidoreductase" evidence="2">
    <location>
        <begin position="40"/>
        <end position="481"/>
    </location>
</feature>
<evidence type="ECO:0000256" key="1">
    <source>
        <dbReference type="SAM" id="MobiDB-lite"/>
    </source>
</evidence>
<dbReference type="GO" id="GO:0005829">
    <property type="term" value="C:cytosol"/>
    <property type="evidence" value="ECO:0007669"/>
    <property type="project" value="GOC"/>
</dbReference>
<reference evidence="3 4" key="1">
    <citation type="journal article" date="2011" name="Cell">
        <title>Insight into structure and assembly of the nuclear pore complex by utilizing the genome of a eukaryotic thermophile.</title>
        <authorList>
            <person name="Amlacher S."/>
            <person name="Sarges P."/>
            <person name="Flemming D."/>
            <person name="van Noort V."/>
            <person name="Kunze R."/>
            <person name="Devos D.P."/>
            <person name="Arumugam M."/>
            <person name="Bork P."/>
            <person name="Hurt E."/>
        </authorList>
    </citation>
    <scope>NUCLEOTIDE SEQUENCE [LARGE SCALE GENOMIC DNA]</scope>
    <source>
        <strain evidence="4">DSM 1495 / CBS 144.50 / IMI 039719</strain>
    </source>
</reference>
<sequence length="501" mass="54785">MGDRSHLGWAPVNLVTMQGFRSRGVGRAPGDMDTQERRHIVIVGGGIIGCTTAYYITRHPKFNPALHTVTLLEATEIAAGASGKAGGLLALWAYPDCLVPLSYRLHKELAAEHDGEKKWGYRRGLGCGSVYAVVKAADLKERKRKRVPTPPSRPNNDDGNGKLSLESVAQLEEKGKYWEKLPKQDEAAAKLLKDSPLPPDLDWIEGRLVTHYEEMGTPGVTETAQVHPRYFTQTIAELAKQAGVDIREGAKVMKIGEVESESEGEENAEGQTNTKGTIAKGKRVQSVEYEDRATNEIRTIDDVTDVVVTAGPWTGKLLPQTQIGNIRAHSVVFEADVSPYAVFTSIQLPAKWVPEHMAARGERRRHGRHVDPEVYARPGKEVYACGETDNDVPLPPTAEEVETDLSRCEDIIAYIGTISPQLASAPVKTRQACYLPLHKRDGEETGPLIGPMATKGLWVAAGHSCWGIQNGPGTGYLMARMLFGDEVDESVAQLGPKKYNI</sequence>
<evidence type="ECO:0000313" key="4">
    <source>
        <dbReference type="Proteomes" id="UP000008066"/>
    </source>
</evidence>
<dbReference type="OrthoDB" id="498204at2759"/>
<dbReference type="PANTHER" id="PTHR13847:SF150">
    <property type="entry name" value="OXIDOREDUCTASE TDA3-RELATED"/>
    <property type="match status" value="1"/>
</dbReference>
<protein>
    <submittedName>
        <fullName evidence="3">Putative UPF0673 membrane protein</fullName>
    </submittedName>
</protein>
<dbReference type="RefSeq" id="XP_006693372.1">
    <property type="nucleotide sequence ID" value="XM_006693309.1"/>
</dbReference>
<dbReference type="STRING" id="759272.G0S829"/>
<name>G0S829_CHATD</name>
<dbReference type="Gene3D" id="3.50.50.60">
    <property type="entry name" value="FAD/NAD(P)-binding domain"/>
    <property type="match status" value="2"/>
</dbReference>
<proteinExistence type="predicted"/>
<dbReference type="Proteomes" id="UP000008066">
    <property type="component" value="Unassembled WGS sequence"/>
</dbReference>